<sequence length="185" mass="19630">MPHLIYSIDDGLATLVLTDPPQNRIDPQMATELAEALEAIGDSNARALPVRSEGPDFSFGGDIVDWPDADVRRARAAEWALTSEQVPARVMAEAGVVNRVVSDDALPTEATALARKAAKGPTRAYGAHNSPLRAWAVGGVSAADELIFDIAMPLFETDDVKAALASAVRAFNAGLPRPALDFRGR</sequence>
<dbReference type="SUPFAM" id="SSF52096">
    <property type="entry name" value="ClpP/crotonase"/>
    <property type="match status" value="1"/>
</dbReference>
<dbReference type="Proteomes" id="UP001501532">
    <property type="component" value="Unassembled WGS sequence"/>
</dbReference>
<keyword evidence="2" id="KW-1185">Reference proteome</keyword>
<evidence type="ECO:0000313" key="1">
    <source>
        <dbReference type="EMBL" id="GAA3075267.1"/>
    </source>
</evidence>
<gene>
    <name evidence="1" type="ORF">GCM10010448_67000</name>
</gene>
<dbReference type="InterPro" id="IPR029045">
    <property type="entry name" value="ClpP/crotonase-like_dom_sf"/>
</dbReference>
<proteinExistence type="predicted"/>
<protein>
    <recommendedName>
        <fullName evidence="3">Enoyl-CoA hydratase</fullName>
    </recommendedName>
</protein>
<organism evidence="1 2">
    <name type="scientific">Streptomyces glomeratus</name>
    <dbReference type="NCBI Taxonomy" id="284452"/>
    <lineage>
        <taxon>Bacteria</taxon>
        <taxon>Bacillati</taxon>
        <taxon>Actinomycetota</taxon>
        <taxon>Actinomycetes</taxon>
        <taxon>Kitasatosporales</taxon>
        <taxon>Streptomycetaceae</taxon>
        <taxon>Streptomyces</taxon>
    </lineage>
</organism>
<comment type="caution">
    <text evidence="1">The sequence shown here is derived from an EMBL/GenBank/DDBJ whole genome shotgun (WGS) entry which is preliminary data.</text>
</comment>
<dbReference type="PANTHER" id="PTHR43459">
    <property type="entry name" value="ENOYL-COA HYDRATASE"/>
    <property type="match status" value="1"/>
</dbReference>
<evidence type="ECO:0000313" key="2">
    <source>
        <dbReference type="Proteomes" id="UP001501532"/>
    </source>
</evidence>
<dbReference type="RefSeq" id="WP_234518961.1">
    <property type="nucleotide sequence ID" value="NZ_BAAAUF010000087.1"/>
</dbReference>
<dbReference type="EMBL" id="BAAAUF010000087">
    <property type="protein sequence ID" value="GAA3075267.1"/>
    <property type="molecule type" value="Genomic_DNA"/>
</dbReference>
<name>A0ABP6M448_9ACTN</name>
<accession>A0ABP6M448</accession>
<dbReference type="PANTHER" id="PTHR43459:SF3">
    <property type="entry name" value="ENOYL-COA HYDRATASE ECHA15 (ENOYL HYDRASE) (UNSATURATED ACYL-COA HYDRATASE) (CROTONASE)-RELATED"/>
    <property type="match status" value="1"/>
</dbReference>
<evidence type="ECO:0008006" key="3">
    <source>
        <dbReference type="Google" id="ProtNLM"/>
    </source>
</evidence>
<dbReference type="Gene3D" id="3.90.226.10">
    <property type="entry name" value="2-enoyl-CoA Hydratase, Chain A, domain 1"/>
    <property type="match status" value="2"/>
</dbReference>
<reference evidence="2" key="1">
    <citation type="journal article" date="2019" name="Int. J. Syst. Evol. Microbiol.">
        <title>The Global Catalogue of Microorganisms (GCM) 10K type strain sequencing project: providing services to taxonomists for standard genome sequencing and annotation.</title>
        <authorList>
            <consortium name="The Broad Institute Genomics Platform"/>
            <consortium name="The Broad Institute Genome Sequencing Center for Infectious Disease"/>
            <person name="Wu L."/>
            <person name="Ma J."/>
        </authorList>
    </citation>
    <scope>NUCLEOTIDE SEQUENCE [LARGE SCALE GENOMIC DNA]</scope>
    <source>
        <strain evidence="2">JCM 9091</strain>
    </source>
</reference>